<dbReference type="AlphaFoldDB" id="A0A7C0X9A7"/>
<dbReference type="Gene3D" id="2.60.40.4070">
    <property type="match status" value="1"/>
</dbReference>
<dbReference type="InterPro" id="IPR013517">
    <property type="entry name" value="FG-GAP"/>
</dbReference>
<keyword evidence="1" id="KW-0732">Signal</keyword>
<dbReference type="Proteomes" id="UP000885931">
    <property type="component" value="Unassembled WGS sequence"/>
</dbReference>
<name>A0A7C0X9A7_UNCW3</name>
<dbReference type="PANTHER" id="PTHR46580">
    <property type="entry name" value="SENSOR KINASE-RELATED"/>
    <property type="match status" value="1"/>
</dbReference>
<dbReference type="SUPFAM" id="SSF69318">
    <property type="entry name" value="Integrin alpha N-terminal domain"/>
    <property type="match status" value="1"/>
</dbReference>
<dbReference type="PANTHER" id="PTHR46580:SF4">
    <property type="entry name" value="ATP_GTP-BINDING PROTEIN"/>
    <property type="match status" value="1"/>
</dbReference>
<dbReference type="Gene3D" id="2.130.10.130">
    <property type="entry name" value="Integrin alpha, N-terminal"/>
    <property type="match status" value="2"/>
</dbReference>
<comment type="caution">
    <text evidence="2">The sequence shown here is derived from an EMBL/GenBank/DDBJ whole genome shotgun (WGS) entry which is preliminary data.</text>
</comment>
<dbReference type="InterPro" id="IPR028994">
    <property type="entry name" value="Integrin_alpha_N"/>
</dbReference>
<sequence length="1125" mass="123399">MLFWGLSLFLRADVWIEKDFEDFSDGAEYRLLPSGEEMMSALGSRIWTPSKGGIRIVGQDLDFDDNNYMDLFFPNSFRGIPSDYAYVYMHYHMFPVGHMFELDSLFIADDPQNGGCALADFNGDGYVDVVVAVKQINFVTDTFSLLFWGGPSGFSPSDVVYLPTRKAEVPLVADLNGDGRLDILFTSSAPDAHPYVFWGLDVGLFPDSFFVKDSLPFGGATQVGGIADFDFNGYLDPVLTTSSERMFILFYEGNSVIKVDTLLSLDAQGLAISDVNGDGYLDICLAERGADSSTLYFGAPEGNVGQESRKFYVPGAMSVLASDLDGNGLIDLFFGRGLSPHYIYYQVSPDVFVRDSVEGPNACSGAFAADFNGDGWTDLLLGEMQGPPTDSTWLLWGSPAGFDPDSSVKFYTHAAGRFFSLSPLGNIWDGGPVESYLSSLFDAGRPVILDSLRFWAELPGNCRIGVSIRTGAHPDSLSDWLEVSQGQLLEIDSARYIQYRIDFELDYSLVSRLSFDSIYVYFRDYPQPGPDLWPDQTDTLLPDSSALYILFVKNLGNYPDTFDVEFTADSGWGVEILDSAGLSPLFDHNGNGLPDTGPLDPDSVFCFSVKVTAPPDLPTGTQVFTVLSVCSSIDTTARDSVTLTSVIGPWARLELGPLGDIALVPGDSGSFLLHIVNTGGATDTVDIYQYGIPGGFSSALFDSSGQLLLGDHNENEIPDVTVEREDTVFFLLRIYSPETAFAGFAFTDTLVARSSVDTGAAAGTRVNVTVLPVYGIYLEPDTQGSVKPGHVINYGLRAYNTGNSSDVVEIQFRGGTEGWTYRALNYDFPSQLEDTDGDGNPDLGLLPPHFGPRPFIVSVEPPIDAEFGYVDTLYVRAFSGSDSTRIDSVMIITAVEPLELNLDLWPDTTVFLETGETLYVDLFLTWTGEFPDSIDARVEFVDTTGGWRIWLADSAGDTLVGGDADGWFPLSYLSSGDTCKFEALVGAPDRAVMPTPPYTVPPLTVRISARSRRWPATADFITLRAELWGRYGIHNYPNPFSDWTRFLYFTPVGGAVDLVIYDRTGKRIRQLLKGERVEKGYHAVEWDCKNDRGELVAPGVYLYVFKLSGDDGKIRKTVKKIVLAR</sequence>
<dbReference type="EMBL" id="DRBW01000131">
    <property type="protein sequence ID" value="HDM90216.1"/>
    <property type="molecule type" value="Genomic_DNA"/>
</dbReference>
<evidence type="ECO:0000313" key="2">
    <source>
        <dbReference type="EMBL" id="HDM90216.1"/>
    </source>
</evidence>
<proteinExistence type="predicted"/>
<evidence type="ECO:0000256" key="1">
    <source>
        <dbReference type="ARBA" id="ARBA00022729"/>
    </source>
</evidence>
<accession>A0A7C0X9A7</accession>
<gene>
    <name evidence="2" type="ORF">ENG67_03295</name>
</gene>
<evidence type="ECO:0008006" key="3">
    <source>
        <dbReference type="Google" id="ProtNLM"/>
    </source>
</evidence>
<protein>
    <recommendedName>
        <fullName evidence="3">FlgD Ig-like domain-containing protein</fullName>
    </recommendedName>
</protein>
<reference evidence="2" key="1">
    <citation type="journal article" date="2020" name="mSystems">
        <title>Genome- and Community-Level Interaction Insights into Carbon Utilization and Element Cycling Functions of Hydrothermarchaeota in Hydrothermal Sediment.</title>
        <authorList>
            <person name="Zhou Z."/>
            <person name="Liu Y."/>
            <person name="Xu W."/>
            <person name="Pan J."/>
            <person name="Luo Z.H."/>
            <person name="Li M."/>
        </authorList>
    </citation>
    <scope>NUCLEOTIDE SEQUENCE [LARGE SCALE GENOMIC DNA]</scope>
    <source>
        <strain evidence="2">HyVt-237</strain>
    </source>
</reference>
<dbReference type="Pfam" id="PF13517">
    <property type="entry name" value="FG-GAP_3"/>
    <property type="match status" value="2"/>
</dbReference>
<organism evidence="2">
    <name type="scientific">candidate division WOR-3 bacterium</name>
    <dbReference type="NCBI Taxonomy" id="2052148"/>
    <lineage>
        <taxon>Bacteria</taxon>
        <taxon>Bacteria division WOR-3</taxon>
    </lineage>
</organism>